<protein>
    <submittedName>
        <fullName evidence="5">Relaxase</fullName>
    </submittedName>
</protein>
<dbReference type="Pfam" id="PF03432">
    <property type="entry name" value="Relaxase"/>
    <property type="match status" value="1"/>
</dbReference>
<gene>
    <name evidence="5" type="ORF">B7707_08130</name>
    <name evidence="6" type="ORF">B7708_03730</name>
</gene>
<comment type="caution">
    <text evidence="5">The sequence shown here is derived from an EMBL/GenBank/DDBJ whole genome shotgun (WGS) entry which is preliminary data.</text>
</comment>
<feature type="domain" description="Group II intron-interrupted relaxase LtrB central" evidence="4">
    <location>
        <begin position="326"/>
        <end position="409"/>
    </location>
</feature>
<dbReference type="InterPro" id="IPR021112">
    <property type="entry name" value="LtrB_C"/>
</dbReference>
<dbReference type="EMBL" id="NCUY01000032">
    <property type="protein sequence ID" value="ORO76915.1"/>
    <property type="molecule type" value="Genomic_DNA"/>
</dbReference>
<dbReference type="InterPro" id="IPR005094">
    <property type="entry name" value="Endonuclease_MobA/VirD2"/>
</dbReference>
<dbReference type="Pfam" id="PF11083">
    <property type="entry name" value="Relaxase_C"/>
    <property type="match status" value="1"/>
</dbReference>
<feature type="domain" description="Group II intron-interrupted relaxase LtrB C-terminal" evidence="3">
    <location>
        <begin position="423"/>
        <end position="546"/>
    </location>
</feature>
<dbReference type="InterPro" id="IPR048299">
    <property type="entry name" value="LtrB_central"/>
</dbReference>
<dbReference type="Proteomes" id="UP000193326">
    <property type="component" value="Unassembled WGS sequence"/>
</dbReference>
<feature type="domain" description="MobA/VirD2-like nuclease" evidence="2">
    <location>
        <begin position="70"/>
        <end position="198"/>
    </location>
</feature>
<dbReference type="EMBL" id="NCUX01000030">
    <property type="protein sequence ID" value="ORO78860.1"/>
    <property type="molecule type" value="Genomic_DNA"/>
</dbReference>
<proteinExistence type="predicted"/>
<reference evidence="5" key="2">
    <citation type="submission" date="2017-04" db="EMBL/GenBank/DDBJ databases">
        <authorList>
            <person name="Afonso C.L."/>
            <person name="Miller P.J."/>
            <person name="Scott M.A."/>
            <person name="Spackman E."/>
            <person name="Goraichik I."/>
            <person name="Dimitrov K.M."/>
            <person name="Suarez D.L."/>
            <person name="Swayne D.E."/>
        </authorList>
    </citation>
    <scope>NUCLEOTIDE SEQUENCE</scope>
    <source>
        <strain evidence="5">RH_70047_11</strain>
        <strain evidence="6">RH_9883_08</strain>
    </source>
</reference>
<evidence type="ECO:0000256" key="1">
    <source>
        <dbReference type="SAM" id="Coils"/>
    </source>
</evidence>
<sequence length="560" mass="64926">MVVTKVLQIKGVASLGRSTKYIEDEAKTVELTDTKSLNNALRYIENPSKTSFLEQDEQIEFPAVVKDGRVVKQLVSTYGITDASTATEEFLLTKKNAAQRAGTKELSDIQNPNRVLAHHIIQSFSPEDDLTPQEIHEIGRKTILELTGGQHEFVIATHMDKGHIHNHIIFNSTNSVTLKKFRWQKGTKKSLENISDKYADLAGAKILKEKLWTNRKSYHAYRKKNSFRYEIKSRLDFLLKHSTSLEDFKSKAKALDLVVDTSGKEIKYRLTDQEQTRNVRDRTLSKKGNYSLEKISERVVGNEVTFSVDEIKFEYEKMVAEREDDFEMRITVEEWQVMEETKNGIYLEMEFGIRNKGTILIPAHQIEKAEDDSYEIFIRKNDFYYFVNPEHADKNRYMKGETVASQLSYDNGEMIIRKNPKISTLDQLVREYNYLSAHGVTEGQQFDELLNRFEEELEEVDNLLDKLDQRLGELNKIQSAFLALESSNPQEVKLAVSILKDLRVDPSTRKAEIDKLVKEATFERQALYQRVEAITKDYKLHQDIEKNVEQRKDRETSLQK</sequence>
<evidence type="ECO:0000313" key="5">
    <source>
        <dbReference type="EMBL" id="ORO76915.1"/>
    </source>
</evidence>
<name>A0A1X1IV41_STROR</name>
<evidence type="ECO:0000313" key="8">
    <source>
        <dbReference type="Proteomes" id="UP000193780"/>
    </source>
</evidence>
<evidence type="ECO:0000313" key="7">
    <source>
        <dbReference type="Proteomes" id="UP000193326"/>
    </source>
</evidence>
<evidence type="ECO:0000259" key="3">
    <source>
        <dbReference type="Pfam" id="PF11083"/>
    </source>
</evidence>
<dbReference type="OrthoDB" id="9762440at2"/>
<dbReference type="AlphaFoldDB" id="A0A1X1IV41"/>
<evidence type="ECO:0000313" key="6">
    <source>
        <dbReference type="EMBL" id="ORO78860.1"/>
    </source>
</evidence>
<evidence type="ECO:0000259" key="4">
    <source>
        <dbReference type="Pfam" id="PF20874"/>
    </source>
</evidence>
<dbReference type="RefSeq" id="WP_084946228.1">
    <property type="nucleotide sequence ID" value="NZ_NCUX01000030.1"/>
</dbReference>
<organism evidence="5 7">
    <name type="scientific">Streptococcus oralis subsp. dentisani</name>
    <dbReference type="NCBI Taxonomy" id="1458253"/>
    <lineage>
        <taxon>Bacteria</taxon>
        <taxon>Bacillati</taxon>
        <taxon>Bacillota</taxon>
        <taxon>Bacilli</taxon>
        <taxon>Lactobacillales</taxon>
        <taxon>Streptococcaceae</taxon>
        <taxon>Streptococcus</taxon>
    </lineage>
</organism>
<feature type="coiled-coil region" evidence="1">
    <location>
        <begin position="446"/>
        <end position="477"/>
    </location>
</feature>
<reference evidence="7 8" key="1">
    <citation type="journal article" date="2016" name="Eur. J. Clin. Microbiol. Infect. Dis.">
        <title>Whole genome sequencing as a tool for phylogenetic analysis of clinical strains of Mitis group streptococci.</title>
        <authorList>
            <person name="Rasmussen L.H."/>
            <person name="Dargis R."/>
            <person name="Hojholt K."/>
            <person name="Christensen J.J."/>
            <person name="Skovgaard O."/>
            <person name="Justesen U.S."/>
            <person name="Rosenvinge F.S."/>
            <person name="Moser C."/>
            <person name="Lukjancenko O."/>
            <person name="Rasmussen S."/>
            <person name="Nielsen X.C."/>
        </authorList>
    </citation>
    <scope>NUCLEOTIDE SEQUENCE [LARGE SCALE GENOMIC DNA]</scope>
    <source>
        <strain evidence="5 7">RH_70047_11</strain>
        <strain evidence="6 8">RH_9883_08</strain>
    </source>
</reference>
<dbReference type="Proteomes" id="UP000193780">
    <property type="component" value="Unassembled WGS sequence"/>
</dbReference>
<accession>A0A1X1IV41</accession>
<dbReference type="Pfam" id="PF20874">
    <property type="entry name" value="Relaxase_M"/>
    <property type="match status" value="1"/>
</dbReference>
<keyword evidence="1" id="KW-0175">Coiled coil</keyword>
<evidence type="ECO:0000259" key="2">
    <source>
        <dbReference type="Pfam" id="PF03432"/>
    </source>
</evidence>